<protein>
    <submittedName>
        <fullName evidence="4">Precorrin-6A reductase</fullName>
    </submittedName>
</protein>
<dbReference type="PROSITE" id="PS51014">
    <property type="entry name" value="COBK_CBIJ"/>
    <property type="match status" value="1"/>
</dbReference>
<dbReference type="Pfam" id="PF02571">
    <property type="entry name" value="CbiJ"/>
    <property type="match status" value="1"/>
</dbReference>
<dbReference type="RefSeq" id="WP_116479541.1">
    <property type="nucleotide sequence ID" value="NZ_QEKV01000001.1"/>
</dbReference>
<dbReference type="Proteomes" id="UP000245793">
    <property type="component" value="Unassembled WGS sequence"/>
</dbReference>
<comment type="pathway">
    <text evidence="1">Cofactor biosynthesis; adenosylcobalamin biosynthesis.</text>
</comment>
<dbReference type="GO" id="GO:0016994">
    <property type="term" value="F:precorrin-6A reductase activity"/>
    <property type="evidence" value="ECO:0007669"/>
    <property type="project" value="InterPro"/>
</dbReference>
<accession>A0A2U1E6Q6</accession>
<gene>
    <name evidence="4" type="ORF">C7381_101143</name>
</gene>
<evidence type="ECO:0000256" key="3">
    <source>
        <dbReference type="ARBA" id="ARBA00023002"/>
    </source>
</evidence>
<name>A0A2U1E6Q6_9FIRM</name>
<keyword evidence="3" id="KW-0560">Oxidoreductase</keyword>
<dbReference type="UniPathway" id="UPA00148"/>
<dbReference type="GO" id="GO:0009236">
    <property type="term" value="P:cobalamin biosynthetic process"/>
    <property type="evidence" value="ECO:0007669"/>
    <property type="project" value="UniProtKB-UniPathway"/>
</dbReference>
<evidence type="ECO:0000256" key="2">
    <source>
        <dbReference type="ARBA" id="ARBA00022573"/>
    </source>
</evidence>
<evidence type="ECO:0000313" key="5">
    <source>
        <dbReference type="Proteomes" id="UP000245793"/>
    </source>
</evidence>
<comment type="caution">
    <text evidence="4">The sequence shown here is derived from an EMBL/GenBank/DDBJ whole genome shotgun (WGS) entry which is preliminary data.</text>
</comment>
<evidence type="ECO:0000313" key="4">
    <source>
        <dbReference type="EMBL" id="PVY95617.1"/>
    </source>
</evidence>
<sequence length="244" mass="27832">MIWILGGTHEVPLLLDKLSNYDNIIVTVTTDEAREFLPKDLKVRVGSMTEEEKLSFVKENDINLIVDMTHPFARHIKKSIADFSKKYNIDFVRFNRKVTSFSEDYIIYVKSYDEAEKFISSHPGTYFFTTGVNECERFLKVKNDSRMIFRILPSVKSIEKISELGVPMKDICAMLGPFDEELNTALIKTYDADYLVTKNSGEGSGTKEKLLAAKNVGIKVVMIEAEEENGIQSMDELIKILGEY</sequence>
<keyword evidence="2" id="KW-0169">Cobalamin biosynthesis</keyword>
<dbReference type="PANTHER" id="PTHR36925">
    <property type="entry name" value="COBALT-PRECORRIN-6A REDUCTASE"/>
    <property type="match status" value="1"/>
</dbReference>
<proteinExistence type="predicted"/>
<keyword evidence="5" id="KW-1185">Reference proteome</keyword>
<dbReference type="EMBL" id="QEKV01000001">
    <property type="protein sequence ID" value="PVY95617.1"/>
    <property type="molecule type" value="Genomic_DNA"/>
</dbReference>
<dbReference type="AlphaFoldDB" id="A0A2U1E6Q6"/>
<organism evidence="4 5">
    <name type="scientific">Ezakiella coagulans</name>
    <dbReference type="NCBI Taxonomy" id="46507"/>
    <lineage>
        <taxon>Bacteria</taxon>
        <taxon>Bacillati</taxon>
        <taxon>Bacillota</taxon>
        <taxon>Tissierellia</taxon>
        <taxon>Ezakiella</taxon>
    </lineage>
</organism>
<dbReference type="InterPro" id="IPR003723">
    <property type="entry name" value="Precorrin-6x_reduct"/>
</dbReference>
<dbReference type="PANTHER" id="PTHR36925:SF1">
    <property type="entry name" value="COBALT-PRECORRIN-6A REDUCTASE"/>
    <property type="match status" value="1"/>
</dbReference>
<dbReference type="NCBIfam" id="TIGR00715">
    <property type="entry name" value="precor6x_red"/>
    <property type="match status" value="1"/>
</dbReference>
<reference evidence="4 5" key="1">
    <citation type="submission" date="2018-04" db="EMBL/GenBank/DDBJ databases">
        <title>Genomic Encyclopedia of Type Strains, Phase IV (KMG-IV): sequencing the most valuable type-strain genomes for metagenomic binning, comparative biology and taxonomic classification.</title>
        <authorList>
            <person name="Goeker M."/>
        </authorList>
    </citation>
    <scope>NUCLEOTIDE SEQUENCE [LARGE SCALE GENOMIC DNA]</scope>
    <source>
        <strain evidence="4 5">DSM 20705</strain>
    </source>
</reference>
<evidence type="ECO:0000256" key="1">
    <source>
        <dbReference type="ARBA" id="ARBA00004953"/>
    </source>
</evidence>